<dbReference type="InterPro" id="IPR034686">
    <property type="entry name" value="Terpene_cyclase-like_2"/>
</dbReference>
<dbReference type="SFLD" id="SFLDG01020">
    <property type="entry name" value="Terpene_Cyclase_Like_2"/>
    <property type="match status" value="1"/>
</dbReference>
<dbReference type="Proteomes" id="UP001597417">
    <property type="component" value="Unassembled WGS sequence"/>
</dbReference>
<feature type="compositionally biased region" description="Basic residues" evidence="3">
    <location>
        <begin position="385"/>
        <end position="399"/>
    </location>
</feature>
<protein>
    <recommendedName>
        <fullName evidence="2">Terpene synthase</fullName>
        <ecNumber evidence="2">4.2.3.-</ecNumber>
    </recommendedName>
</protein>
<comment type="cofactor">
    <cofactor evidence="2">
        <name>Mg(2+)</name>
        <dbReference type="ChEBI" id="CHEBI:18420"/>
    </cofactor>
</comment>
<gene>
    <name evidence="4" type="ORF">ACFSXZ_12525</name>
</gene>
<accession>A0ABW5FQ58</accession>
<dbReference type="SUPFAM" id="SSF48576">
    <property type="entry name" value="Terpenoid synthases"/>
    <property type="match status" value="1"/>
</dbReference>
<dbReference type="PANTHER" id="PTHR35201:SF4">
    <property type="entry name" value="BETA-PINACENE SYNTHASE-RELATED"/>
    <property type="match status" value="1"/>
</dbReference>
<evidence type="ECO:0000256" key="3">
    <source>
        <dbReference type="SAM" id="MobiDB-lite"/>
    </source>
</evidence>
<keyword evidence="1 2" id="KW-0456">Lyase</keyword>
<dbReference type="EMBL" id="JBHUKR010000006">
    <property type="protein sequence ID" value="MFD2417150.1"/>
    <property type="molecule type" value="Genomic_DNA"/>
</dbReference>
<keyword evidence="5" id="KW-1185">Reference proteome</keyword>
<dbReference type="EC" id="4.2.3.-" evidence="2"/>
<keyword evidence="2" id="KW-0460">Magnesium</keyword>
<dbReference type="Pfam" id="PF19086">
    <property type="entry name" value="Terpene_syn_C_2"/>
    <property type="match status" value="1"/>
</dbReference>
<name>A0ABW5FQ58_9PSEU</name>
<comment type="caution">
    <text evidence="4">The sequence shown here is derived from an EMBL/GenBank/DDBJ whole genome shotgun (WGS) entry which is preliminary data.</text>
</comment>
<reference evidence="5" key="1">
    <citation type="journal article" date="2019" name="Int. J. Syst. Evol. Microbiol.">
        <title>The Global Catalogue of Microorganisms (GCM) 10K type strain sequencing project: providing services to taxonomists for standard genome sequencing and annotation.</title>
        <authorList>
            <consortium name="The Broad Institute Genomics Platform"/>
            <consortium name="The Broad Institute Genome Sequencing Center for Infectious Disease"/>
            <person name="Wu L."/>
            <person name="Ma J."/>
        </authorList>
    </citation>
    <scope>NUCLEOTIDE SEQUENCE [LARGE SCALE GENOMIC DNA]</scope>
    <source>
        <strain evidence="5">CGMCC 4.7645</strain>
    </source>
</reference>
<sequence length="405" mass="45271">MTTPSRVPEGLTLPEIWCPLTVEVHPDAALVEGVLLAWATGFGLVADETAARRFSLARYGVFTAYTFPHAADLPLAAQWNAFDWFVDDRLDEEGVGLDFCRELLARMPVEEDISPSSSPSPLLAALDDLWRRTAPRRSIEWRRRFTGHYRDWLAFSVLARRHRGEVDLETYFRRRRIHSGVEMSFDLTEACDDRELPPDLVASQQYRELRAVANNAISWANDIYSIRKELENGDAGFLPALLVAGHGCDWPTALARSAEMIAAATRDFLTACDDLREVAPLYGTECIEESIAILARWIAGSLRWHAESDRYRRSSVAWKECGDPGTGAPTVEAGVTKESHVRSHDRPDRHPHPGRTGGSPGTPAGEPAWADGGPAGEFQEERGRVPRQRRRLARARLRRERPGAA</sequence>
<feature type="region of interest" description="Disordered" evidence="3">
    <location>
        <begin position="319"/>
        <end position="405"/>
    </location>
</feature>
<evidence type="ECO:0000313" key="4">
    <source>
        <dbReference type="EMBL" id="MFD2417150.1"/>
    </source>
</evidence>
<organism evidence="4 5">
    <name type="scientific">Amycolatopsis pigmentata</name>
    <dbReference type="NCBI Taxonomy" id="450801"/>
    <lineage>
        <taxon>Bacteria</taxon>
        <taxon>Bacillati</taxon>
        <taxon>Actinomycetota</taxon>
        <taxon>Actinomycetes</taxon>
        <taxon>Pseudonocardiales</taxon>
        <taxon>Pseudonocardiaceae</taxon>
        <taxon>Amycolatopsis</taxon>
    </lineage>
</organism>
<feature type="compositionally biased region" description="Basic and acidic residues" evidence="3">
    <location>
        <begin position="335"/>
        <end position="351"/>
    </location>
</feature>
<dbReference type="SFLD" id="SFLDS00005">
    <property type="entry name" value="Isoprenoid_Synthase_Type_I"/>
    <property type="match status" value="1"/>
</dbReference>
<keyword evidence="2" id="KW-0479">Metal-binding</keyword>
<evidence type="ECO:0000256" key="1">
    <source>
        <dbReference type="ARBA" id="ARBA00023239"/>
    </source>
</evidence>
<comment type="similarity">
    <text evidence="2">Belongs to the terpene synthase family.</text>
</comment>
<dbReference type="PANTHER" id="PTHR35201">
    <property type="entry name" value="TERPENE SYNTHASE"/>
    <property type="match status" value="1"/>
</dbReference>
<dbReference type="InterPro" id="IPR008949">
    <property type="entry name" value="Isoprenoid_synthase_dom_sf"/>
</dbReference>
<dbReference type="Gene3D" id="1.10.600.10">
    <property type="entry name" value="Farnesyl Diphosphate Synthase"/>
    <property type="match status" value="1"/>
</dbReference>
<dbReference type="RefSeq" id="WP_378264586.1">
    <property type="nucleotide sequence ID" value="NZ_JBHUKR010000006.1"/>
</dbReference>
<evidence type="ECO:0000313" key="5">
    <source>
        <dbReference type="Proteomes" id="UP001597417"/>
    </source>
</evidence>
<proteinExistence type="inferred from homology"/>
<evidence type="ECO:0000256" key="2">
    <source>
        <dbReference type="RuleBase" id="RU366034"/>
    </source>
</evidence>